<evidence type="ECO:0000313" key="3">
    <source>
        <dbReference type="Proteomes" id="UP001586593"/>
    </source>
</evidence>
<feature type="region of interest" description="Disordered" evidence="1">
    <location>
        <begin position="108"/>
        <end position="134"/>
    </location>
</feature>
<gene>
    <name evidence="2" type="ORF">VTK73DRAFT_8300</name>
</gene>
<evidence type="ECO:0000256" key="1">
    <source>
        <dbReference type="SAM" id="MobiDB-lite"/>
    </source>
</evidence>
<protein>
    <submittedName>
        <fullName evidence="2">Uncharacterized protein</fullName>
    </submittedName>
</protein>
<proteinExistence type="predicted"/>
<dbReference type="Proteomes" id="UP001586593">
    <property type="component" value="Unassembled WGS sequence"/>
</dbReference>
<accession>A0ABR3W932</accession>
<name>A0ABR3W932_9PEZI</name>
<organism evidence="2 3">
    <name type="scientific">Phialemonium thermophilum</name>
    <dbReference type="NCBI Taxonomy" id="223376"/>
    <lineage>
        <taxon>Eukaryota</taxon>
        <taxon>Fungi</taxon>
        <taxon>Dikarya</taxon>
        <taxon>Ascomycota</taxon>
        <taxon>Pezizomycotina</taxon>
        <taxon>Sordariomycetes</taxon>
        <taxon>Sordariomycetidae</taxon>
        <taxon>Cephalothecales</taxon>
        <taxon>Cephalothecaceae</taxon>
        <taxon>Phialemonium</taxon>
    </lineage>
</organism>
<sequence length="197" mass="21458">MAGDDERLVVAVLGLERGVCKADNNKNSPIATFGLGSRLSGRWGNSMRMDKMRNKSRCVNRVTYWAAVSYSVFPGGTGYGRNGQITGLTSHMLINWERVSSLPLSYHQQQQKEKTGAASCRAQTPPVPNSQPEELTLPLTVPAFASARGSSSQGSMRTPYSFGLLCMLQDGCWRSSLSALLFQVHGPHRASHTTQVP</sequence>
<evidence type="ECO:0000313" key="2">
    <source>
        <dbReference type="EMBL" id="KAL1856352.1"/>
    </source>
</evidence>
<keyword evidence="3" id="KW-1185">Reference proteome</keyword>
<comment type="caution">
    <text evidence="2">The sequence shown here is derived from an EMBL/GenBank/DDBJ whole genome shotgun (WGS) entry which is preliminary data.</text>
</comment>
<reference evidence="2 3" key="1">
    <citation type="journal article" date="2024" name="Commun. Biol.">
        <title>Comparative genomic analysis of thermophilic fungi reveals convergent evolutionary adaptations and gene losses.</title>
        <authorList>
            <person name="Steindorff A.S."/>
            <person name="Aguilar-Pontes M.V."/>
            <person name="Robinson A.J."/>
            <person name="Andreopoulos B."/>
            <person name="LaButti K."/>
            <person name="Kuo A."/>
            <person name="Mondo S."/>
            <person name="Riley R."/>
            <person name="Otillar R."/>
            <person name="Haridas S."/>
            <person name="Lipzen A."/>
            <person name="Grimwood J."/>
            <person name="Schmutz J."/>
            <person name="Clum A."/>
            <person name="Reid I.D."/>
            <person name="Moisan M.C."/>
            <person name="Butler G."/>
            <person name="Nguyen T.T.M."/>
            <person name="Dewar K."/>
            <person name="Conant G."/>
            <person name="Drula E."/>
            <person name="Henrissat B."/>
            <person name="Hansel C."/>
            <person name="Singer S."/>
            <person name="Hutchinson M.I."/>
            <person name="de Vries R.P."/>
            <person name="Natvig D.O."/>
            <person name="Powell A.J."/>
            <person name="Tsang A."/>
            <person name="Grigoriev I.V."/>
        </authorList>
    </citation>
    <scope>NUCLEOTIDE SEQUENCE [LARGE SCALE GENOMIC DNA]</scope>
    <source>
        <strain evidence="2 3">ATCC 24622</strain>
    </source>
</reference>
<dbReference type="EMBL" id="JAZHXJ010000597">
    <property type="protein sequence ID" value="KAL1856352.1"/>
    <property type="molecule type" value="Genomic_DNA"/>
</dbReference>